<feature type="signal peptide" evidence="1">
    <location>
        <begin position="1"/>
        <end position="20"/>
    </location>
</feature>
<dbReference type="PANTHER" id="PTHR36919:SF3">
    <property type="entry name" value="BLL5882 PROTEIN"/>
    <property type="match status" value="1"/>
</dbReference>
<dbReference type="EMBL" id="FMAF01000042">
    <property type="protein sequence ID" value="SCB51771.1"/>
    <property type="molecule type" value="Genomic_DNA"/>
</dbReference>
<reference evidence="3 4" key="1">
    <citation type="submission" date="2016-08" db="EMBL/GenBank/DDBJ databases">
        <authorList>
            <person name="Seilhamer J.J."/>
        </authorList>
    </citation>
    <scope>NUCLEOTIDE SEQUENCE [LARGE SCALE GENOMIC DNA]</scope>
    <source>
        <strain evidence="3 4">P1-7</strain>
    </source>
</reference>
<evidence type="ECO:0000259" key="2">
    <source>
        <dbReference type="Pfam" id="PF09917"/>
    </source>
</evidence>
<dbReference type="InterPro" id="IPR019223">
    <property type="entry name" value="DUF2147"/>
</dbReference>
<organism evidence="3 4">
    <name type="scientific">Rhizobium lusitanum</name>
    <dbReference type="NCBI Taxonomy" id="293958"/>
    <lineage>
        <taxon>Bacteria</taxon>
        <taxon>Pseudomonadati</taxon>
        <taxon>Pseudomonadota</taxon>
        <taxon>Alphaproteobacteria</taxon>
        <taxon>Hyphomicrobiales</taxon>
        <taxon>Rhizobiaceae</taxon>
        <taxon>Rhizobium/Agrobacterium group</taxon>
        <taxon>Rhizobium</taxon>
    </lineage>
</organism>
<accession>A0A1C3XHL0</accession>
<dbReference type="PANTHER" id="PTHR36919">
    <property type="entry name" value="BLR1215 PROTEIN"/>
    <property type="match status" value="1"/>
</dbReference>
<dbReference type="Pfam" id="PF09917">
    <property type="entry name" value="DUF2147"/>
    <property type="match status" value="1"/>
</dbReference>
<dbReference type="RefSeq" id="WP_037197869.1">
    <property type="nucleotide sequence ID" value="NZ_FMAF01000042.1"/>
</dbReference>
<protein>
    <submittedName>
        <fullName evidence="3">Uncharacterized conserved protein, DUF2147 family</fullName>
    </submittedName>
</protein>
<evidence type="ECO:0000256" key="1">
    <source>
        <dbReference type="SAM" id="SignalP"/>
    </source>
</evidence>
<evidence type="ECO:0000313" key="4">
    <source>
        <dbReference type="Proteomes" id="UP000199205"/>
    </source>
</evidence>
<gene>
    <name evidence="3" type="ORF">GA0061101_14242</name>
</gene>
<feature type="chain" id="PRO_5008686582" evidence="1">
    <location>
        <begin position="21"/>
        <end position="112"/>
    </location>
</feature>
<keyword evidence="1" id="KW-0732">Signal</keyword>
<dbReference type="Gene3D" id="2.40.128.520">
    <property type="match status" value="1"/>
</dbReference>
<dbReference type="Proteomes" id="UP000199205">
    <property type="component" value="Unassembled WGS sequence"/>
</dbReference>
<dbReference type="AlphaFoldDB" id="A0A1C3XHL0"/>
<name>A0A1C3XHL0_9HYPH</name>
<proteinExistence type="predicted"/>
<evidence type="ECO:0000313" key="3">
    <source>
        <dbReference type="EMBL" id="SCB51771.1"/>
    </source>
</evidence>
<dbReference type="OrthoDB" id="9811671at2"/>
<sequence length="112" mass="12068">MRRASILIVALLLVAGATSAADALVGNWKTENGEASSITPCGSGYCITIKTGKYAGRKIGTFSEKDDSYRGQLTDPETNKIYSGTLKITGRSLRMQGCVMNVLCKSQTWTRL</sequence>
<feature type="domain" description="DUF2147" evidence="2">
    <location>
        <begin position="59"/>
        <end position="111"/>
    </location>
</feature>